<organism evidence="4 5">
    <name type="scientific">Motilibacter rhizosphaerae</name>
    <dbReference type="NCBI Taxonomy" id="598652"/>
    <lineage>
        <taxon>Bacteria</taxon>
        <taxon>Bacillati</taxon>
        <taxon>Actinomycetota</taxon>
        <taxon>Actinomycetes</taxon>
        <taxon>Motilibacterales</taxon>
        <taxon>Motilibacteraceae</taxon>
        <taxon>Motilibacter</taxon>
    </lineage>
</organism>
<comment type="caution">
    <text evidence="4">The sequence shown here is derived from an EMBL/GenBank/DDBJ whole genome shotgun (WGS) entry which is preliminary data.</text>
</comment>
<dbReference type="InterPro" id="IPR050923">
    <property type="entry name" value="Cell_Proc_Reg/RNA_Proc"/>
</dbReference>
<sequence>MSGMQRFERRVEGLVNRVFARTFKSEVQPVEIAAALRREADDRVQVVSRERSMVPNSYVVELGPHDHERLLPWEEPLSGELVEILAEHAAAQGYLPAGPLQVVLERHDDLETGVFRVRSAADAHAAPAPPLAPPPAPAPPVARPAAPVLPPPAPQLRAPVPPEATAVFAAPRPVLAQPWLDVAGVRHPLVKAVTVVGRGSEADVRLEDPGVSRRHVQIQVAGERARLVDLGSTNGTLVEGQRVRELELVDGTAFVLGRTTVTYRGGRDREDRYDDGGGRDGRGSGPVRPGGESFIPGLR</sequence>
<dbReference type="SMART" id="SM00240">
    <property type="entry name" value="FHA"/>
    <property type="match status" value="1"/>
</dbReference>
<reference evidence="4 5" key="1">
    <citation type="submission" date="2019-02" db="EMBL/GenBank/DDBJ databases">
        <title>Genomic Encyclopedia of Type Strains, Phase IV (KMG-IV): sequencing the most valuable type-strain genomes for metagenomic binning, comparative biology and taxonomic classification.</title>
        <authorList>
            <person name="Goeker M."/>
        </authorList>
    </citation>
    <scope>NUCLEOTIDE SEQUENCE [LARGE SCALE GENOMIC DNA]</scope>
    <source>
        <strain evidence="4 5">DSM 45622</strain>
    </source>
</reference>
<dbReference type="Pfam" id="PF00498">
    <property type="entry name" value="FHA"/>
    <property type="match status" value="1"/>
</dbReference>
<protein>
    <submittedName>
        <fullName evidence="4">PSer/pThr/pTyr-binding forkhead associated (FHA) protein</fullName>
    </submittedName>
</protein>
<keyword evidence="5" id="KW-1185">Reference proteome</keyword>
<dbReference type="OrthoDB" id="151099at2"/>
<feature type="region of interest" description="Disordered" evidence="2">
    <location>
        <begin position="125"/>
        <end position="154"/>
    </location>
</feature>
<dbReference type="EMBL" id="SGXD01000001">
    <property type="protein sequence ID" value="RZS91259.1"/>
    <property type="molecule type" value="Genomic_DNA"/>
</dbReference>
<dbReference type="InterPro" id="IPR000253">
    <property type="entry name" value="FHA_dom"/>
</dbReference>
<evidence type="ECO:0000313" key="5">
    <source>
        <dbReference type="Proteomes" id="UP000293638"/>
    </source>
</evidence>
<accession>A0A4V2F517</accession>
<dbReference type="CDD" id="cd00060">
    <property type="entry name" value="FHA"/>
    <property type="match status" value="1"/>
</dbReference>
<evidence type="ECO:0000256" key="1">
    <source>
        <dbReference type="ARBA" id="ARBA00022553"/>
    </source>
</evidence>
<keyword evidence="1" id="KW-0597">Phosphoprotein</keyword>
<feature type="region of interest" description="Disordered" evidence="2">
    <location>
        <begin position="266"/>
        <end position="299"/>
    </location>
</feature>
<dbReference type="Proteomes" id="UP000293638">
    <property type="component" value="Unassembled WGS sequence"/>
</dbReference>
<dbReference type="PROSITE" id="PS50006">
    <property type="entry name" value="FHA_DOMAIN"/>
    <property type="match status" value="1"/>
</dbReference>
<dbReference type="SUPFAM" id="SSF49879">
    <property type="entry name" value="SMAD/FHA domain"/>
    <property type="match status" value="1"/>
</dbReference>
<feature type="compositionally biased region" description="Basic and acidic residues" evidence="2">
    <location>
        <begin position="266"/>
        <end position="282"/>
    </location>
</feature>
<dbReference type="Gene3D" id="2.60.200.20">
    <property type="match status" value="1"/>
</dbReference>
<evidence type="ECO:0000259" key="3">
    <source>
        <dbReference type="PROSITE" id="PS50006"/>
    </source>
</evidence>
<dbReference type="PANTHER" id="PTHR23308">
    <property type="entry name" value="NUCLEAR INHIBITOR OF PROTEIN PHOSPHATASE-1"/>
    <property type="match status" value="1"/>
</dbReference>
<name>A0A4V2F517_9ACTN</name>
<dbReference type="InterPro" id="IPR042287">
    <property type="entry name" value="FhaA_N_sf"/>
</dbReference>
<dbReference type="AlphaFoldDB" id="A0A4V2F517"/>
<dbReference type="Pfam" id="PF12401">
    <property type="entry name" value="FhaA_N"/>
    <property type="match status" value="1"/>
</dbReference>
<dbReference type="Gene3D" id="3.30.2320.60">
    <property type="entry name" value="FhaA, phosphopeptide-binding domain (DUF3662)"/>
    <property type="match status" value="1"/>
</dbReference>
<dbReference type="InterPro" id="IPR022128">
    <property type="entry name" value="FhaA_N"/>
</dbReference>
<gene>
    <name evidence="4" type="ORF">EV189_0495</name>
</gene>
<feature type="compositionally biased region" description="Pro residues" evidence="2">
    <location>
        <begin position="127"/>
        <end position="154"/>
    </location>
</feature>
<evidence type="ECO:0000256" key="2">
    <source>
        <dbReference type="SAM" id="MobiDB-lite"/>
    </source>
</evidence>
<evidence type="ECO:0000313" key="4">
    <source>
        <dbReference type="EMBL" id="RZS91259.1"/>
    </source>
</evidence>
<proteinExistence type="predicted"/>
<feature type="domain" description="FHA" evidence="3">
    <location>
        <begin position="194"/>
        <end position="243"/>
    </location>
</feature>
<dbReference type="InterPro" id="IPR008984">
    <property type="entry name" value="SMAD_FHA_dom_sf"/>
</dbReference>